<accession>A0A0C9U6Z4</accession>
<dbReference type="AlphaFoldDB" id="A0A0C9U6Z4"/>
<keyword evidence="3" id="KW-1185">Reference proteome</keyword>
<name>A0A0C9U6Z4_SPHS4</name>
<dbReference type="HOGENOM" id="CLU_143028_0_0_1"/>
<proteinExistence type="predicted"/>
<dbReference type="Proteomes" id="UP000054279">
    <property type="component" value="Unassembled WGS sequence"/>
</dbReference>
<dbReference type="OrthoDB" id="5569309at2759"/>
<evidence type="ECO:0000313" key="3">
    <source>
        <dbReference type="Proteomes" id="UP000054279"/>
    </source>
</evidence>
<gene>
    <name evidence="2" type="ORF">M422DRAFT_268446</name>
</gene>
<dbReference type="EMBL" id="KN837269">
    <property type="protein sequence ID" value="KIJ30089.1"/>
    <property type="molecule type" value="Genomic_DNA"/>
</dbReference>
<organism evidence="2 3">
    <name type="scientific">Sphaerobolus stellatus (strain SS14)</name>
    <dbReference type="NCBI Taxonomy" id="990650"/>
    <lineage>
        <taxon>Eukaryota</taxon>
        <taxon>Fungi</taxon>
        <taxon>Dikarya</taxon>
        <taxon>Basidiomycota</taxon>
        <taxon>Agaricomycotina</taxon>
        <taxon>Agaricomycetes</taxon>
        <taxon>Phallomycetidae</taxon>
        <taxon>Geastrales</taxon>
        <taxon>Sphaerobolaceae</taxon>
        <taxon>Sphaerobolus</taxon>
    </lineage>
</organism>
<evidence type="ECO:0008006" key="4">
    <source>
        <dbReference type="Google" id="ProtNLM"/>
    </source>
</evidence>
<feature type="compositionally biased region" description="Acidic residues" evidence="1">
    <location>
        <begin position="128"/>
        <end position="155"/>
    </location>
</feature>
<reference evidence="2 3" key="1">
    <citation type="submission" date="2014-06" db="EMBL/GenBank/DDBJ databases">
        <title>Evolutionary Origins and Diversification of the Mycorrhizal Mutualists.</title>
        <authorList>
            <consortium name="DOE Joint Genome Institute"/>
            <consortium name="Mycorrhizal Genomics Consortium"/>
            <person name="Kohler A."/>
            <person name="Kuo A."/>
            <person name="Nagy L.G."/>
            <person name="Floudas D."/>
            <person name="Copeland A."/>
            <person name="Barry K.W."/>
            <person name="Cichocki N."/>
            <person name="Veneault-Fourrey C."/>
            <person name="LaButti K."/>
            <person name="Lindquist E.A."/>
            <person name="Lipzen A."/>
            <person name="Lundell T."/>
            <person name="Morin E."/>
            <person name="Murat C."/>
            <person name="Riley R."/>
            <person name="Ohm R."/>
            <person name="Sun H."/>
            <person name="Tunlid A."/>
            <person name="Henrissat B."/>
            <person name="Grigoriev I.V."/>
            <person name="Hibbett D.S."/>
            <person name="Martin F."/>
        </authorList>
    </citation>
    <scope>NUCLEOTIDE SEQUENCE [LARGE SCALE GENOMIC DNA]</scope>
    <source>
        <strain evidence="2 3">SS14</strain>
    </source>
</reference>
<feature type="region of interest" description="Disordered" evidence="1">
    <location>
        <begin position="114"/>
        <end position="155"/>
    </location>
</feature>
<evidence type="ECO:0000256" key="1">
    <source>
        <dbReference type="SAM" id="MobiDB-lite"/>
    </source>
</evidence>
<evidence type="ECO:0000313" key="2">
    <source>
        <dbReference type="EMBL" id="KIJ30089.1"/>
    </source>
</evidence>
<sequence>MARVLTPLEGHQEWEKIHQEEVAKKQAEALKIQKKNDQLHAHEEQRHLTTDTRIFDLPLGHYTKKDDLKDIAMCLGLELNGKNSELTSRIKAHLDTNPVLRVNECFCGLFEQRKRGRGSSEKQKEASIEPEEEEYEEEEGEEDLSGDDFLSEGEV</sequence>
<feature type="compositionally biased region" description="Basic and acidic residues" evidence="1">
    <location>
        <begin position="118"/>
        <end position="127"/>
    </location>
</feature>
<protein>
    <recommendedName>
        <fullName evidence="4">SAP domain-containing protein</fullName>
    </recommendedName>
</protein>